<feature type="signal peptide" evidence="2">
    <location>
        <begin position="1"/>
        <end position="19"/>
    </location>
</feature>
<dbReference type="RefSeq" id="XP_025831713.1">
    <property type="nucleotide sequence ID" value="XM_025975928.1"/>
</dbReference>
<feature type="region of interest" description="Disordered" evidence="1">
    <location>
        <begin position="1121"/>
        <end position="1147"/>
    </location>
</feature>
<evidence type="ECO:0000313" key="5">
    <source>
        <dbReference type="RefSeq" id="XP_018324701.1"/>
    </source>
</evidence>
<evidence type="ECO:0000313" key="9">
    <source>
        <dbReference type="RefSeq" id="XP_025831713.1"/>
    </source>
</evidence>
<organism evidence="3 5">
    <name type="scientific">Agrilus planipennis</name>
    <name type="common">Emerald ash borer</name>
    <name type="synonym">Agrilus marcopoli</name>
    <dbReference type="NCBI Taxonomy" id="224129"/>
    <lineage>
        <taxon>Eukaryota</taxon>
        <taxon>Metazoa</taxon>
        <taxon>Ecdysozoa</taxon>
        <taxon>Arthropoda</taxon>
        <taxon>Hexapoda</taxon>
        <taxon>Insecta</taxon>
        <taxon>Pterygota</taxon>
        <taxon>Neoptera</taxon>
        <taxon>Endopterygota</taxon>
        <taxon>Coleoptera</taxon>
        <taxon>Polyphaga</taxon>
        <taxon>Elateriformia</taxon>
        <taxon>Buprestoidea</taxon>
        <taxon>Buprestidae</taxon>
        <taxon>Agrilinae</taxon>
        <taxon>Agrilus</taxon>
    </lineage>
</organism>
<dbReference type="RefSeq" id="XP_018324700.1">
    <property type="nucleotide sequence ID" value="XM_018469198.2"/>
</dbReference>
<feature type="compositionally biased region" description="Low complexity" evidence="1">
    <location>
        <begin position="1127"/>
        <end position="1138"/>
    </location>
</feature>
<dbReference type="AlphaFoldDB" id="A0A1W4WL91"/>
<feature type="region of interest" description="Disordered" evidence="1">
    <location>
        <begin position="126"/>
        <end position="215"/>
    </location>
</feature>
<dbReference type="RefSeq" id="XP_025831712.1">
    <property type="nucleotide sequence ID" value="XM_025975927.1"/>
</dbReference>
<accession>A0A1W4WL91</accession>
<gene>
    <name evidence="4 5 6 7 8 9" type="primary">LOC108736681</name>
</gene>
<dbReference type="RefSeq" id="XP_018324701.1">
    <property type="nucleotide sequence ID" value="XM_018469199.2"/>
</dbReference>
<feature type="compositionally biased region" description="Pro residues" evidence="1">
    <location>
        <begin position="143"/>
        <end position="190"/>
    </location>
</feature>
<dbReference type="GeneID" id="108736681"/>
<feature type="compositionally biased region" description="Polar residues" evidence="1">
    <location>
        <begin position="481"/>
        <end position="506"/>
    </location>
</feature>
<feature type="compositionally biased region" description="Pro residues" evidence="1">
    <location>
        <begin position="196"/>
        <end position="215"/>
    </location>
</feature>
<evidence type="ECO:0000313" key="3">
    <source>
        <dbReference type="Proteomes" id="UP000192223"/>
    </source>
</evidence>
<keyword evidence="3" id="KW-1185">Reference proteome</keyword>
<evidence type="ECO:0000313" key="8">
    <source>
        <dbReference type="RefSeq" id="XP_025831712.1"/>
    </source>
</evidence>
<evidence type="ECO:0000313" key="4">
    <source>
        <dbReference type="RefSeq" id="XP_018324700.1"/>
    </source>
</evidence>
<dbReference type="RefSeq" id="XP_018324705.1">
    <property type="nucleotide sequence ID" value="XM_018469203.2"/>
</dbReference>
<proteinExistence type="predicted"/>
<dbReference type="RefSeq" id="XP_025831711.1">
    <property type="nucleotide sequence ID" value="XM_025975926.1"/>
</dbReference>
<feature type="region of interest" description="Disordered" evidence="1">
    <location>
        <begin position="475"/>
        <end position="508"/>
    </location>
</feature>
<dbReference type="KEGG" id="apln:108736681"/>
<keyword evidence="2" id="KW-0732">Signal</keyword>
<dbReference type="Proteomes" id="UP000192223">
    <property type="component" value="Unplaced"/>
</dbReference>
<dbReference type="OrthoDB" id="6630523at2759"/>
<reference evidence="4 5" key="1">
    <citation type="submission" date="2025-04" db="UniProtKB">
        <authorList>
            <consortium name="RefSeq"/>
        </authorList>
    </citation>
    <scope>IDENTIFICATION</scope>
    <source>
        <tissue evidence="4 5">Entire body</tissue>
    </source>
</reference>
<evidence type="ECO:0000313" key="7">
    <source>
        <dbReference type="RefSeq" id="XP_025831711.1"/>
    </source>
</evidence>
<name>A0A1W4WL91_AGRPL</name>
<feature type="chain" id="PRO_5010817804" evidence="2">
    <location>
        <begin position="20"/>
        <end position="1147"/>
    </location>
</feature>
<evidence type="ECO:0000313" key="6">
    <source>
        <dbReference type="RefSeq" id="XP_018324705.1"/>
    </source>
</evidence>
<dbReference type="STRING" id="224129.A0A1W4WL91"/>
<sequence length="1147" mass="127504">MLRTKVVLGLLFSLPLTLAQTPSPAKNDPSFFSKMTNWLFPFGNTDDLTTSETNRYYTNGFMSLPQAANSIPGDTSCNPCNKVPWIPVLANYGDNAIVGFVQPNSKPPQYLPPSSSIYNPVQRVEITGMKPPPLPQSFRPPSNYGPPPPENYGPPPKPNYGPPPLTPPETYGPPQAYGPPPQTNYGPPKPNYGFPPLKPNYGAPPPPKPSFIPPPKTNYASPPFLNQIVPPKPHYGQPSIRTYGVPPKMKLIPLNQNYDPYSSSTHGLPSFIPGGQPNNFQKNYPLPSQDYSPPLVNSYGTPVSHTNILSSEPIGMKPPPFQPPYDIPSVNLPVEENPPLPEYPPIGQPVNSYQTPQESQEVNVVASKEIQINIESSSHNPSVSSYDDALKDQNSVSDYENQNGEQALASEESKFALYVPVAEGAVKKLNEEKEKFSQTIQPLERDIFKSGEVDAVQSVIPNYTSNSYTGDQEITAESKHTSSLQIPYNHNPDYTTSNSSEQNKSSRFIPGRGGQYTFTSDSGSLQIAPVHFSRNLHHHSNNFNGFGLATERTMARQHGGFYKFINPIPFPQLSASQVVPVRKPVNFISNSIQQENKNSPVQPNNIQVLPSIQVASYLSTIEHPVTVVQSSLIDINATDVKFEEDNKVAENRNNPINTTVLNTVQTNDSFSANSKFIAYPTNSTDSNRDQHKTEVINILNYLADSTRTKFEHQQELHQHNTKKNSTVFNFSSNASEFKPPPMDYSNWTPTLLKVGPSIPTSMMPPGRNEHVWLTAKGKDQVLYDPLNKKHAQIIIPYIPKSPTPFKLKETMQTKRPDIMPNTNPMSSVLLKESVWSQFTKDYAQEESQKIHSSVFTERPYVTTLDTETTLVTEEHKTTVHSNRNNSELPFDIIRLQKNIDDWTEQEFSKKFVDVNVADIKNKISSTKSIPSVYLQFQQTNQNETTTTSSTTDSKIYTTLDNDKTISKLEDEINNFILDDDDVTTTAQSPVTDSTTPIPTTLTESFSVEEKPFWEHLQVSISPLTNEKVYVVTPLPLSQNISEEISRHEVSRNQNGTGGDAFSVLKLLFSEWPHHINDLETTTSTPNPDPNFKVDHLDLVNAERYTATPSLRVETLTGHSKVSIGNLPSTEPSTVSSPSAKNITSIAT</sequence>
<evidence type="ECO:0000256" key="1">
    <source>
        <dbReference type="SAM" id="MobiDB-lite"/>
    </source>
</evidence>
<evidence type="ECO:0000256" key="2">
    <source>
        <dbReference type="SAM" id="SignalP"/>
    </source>
</evidence>
<protein>
    <submittedName>
        <fullName evidence="4 5">Uncharacterized protein LOC108736681</fullName>
    </submittedName>
</protein>